<keyword evidence="3" id="KW-1185">Reference proteome</keyword>
<comment type="caution">
    <text evidence="2">The sequence shown here is derived from an EMBL/GenBank/DDBJ whole genome shotgun (WGS) entry which is preliminary data.</text>
</comment>
<reference evidence="2 3" key="1">
    <citation type="journal article" date="2015" name="Genome Biol.">
        <title>Comparative genomics of Steinernema reveals deeply conserved gene regulatory networks.</title>
        <authorList>
            <person name="Dillman A.R."/>
            <person name="Macchietto M."/>
            <person name="Porter C.F."/>
            <person name="Rogers A."/>
            <person name="Williams B."/>
            <person name="Antoshechkin I."/>
            <person name="Lee M.M."/>
            <person name="Goodwin Z."/>
            <person name="Lu X."/>
            <person name="Lewis E.E."/>
            <person name="Goodrich-Blair H."/>
            <person name="Stock S.P."/>
            <person name="Adams B.J."/>
            <person name="Sternberg P.W."/>
            <person name="Mortazavi A."/>
        </authorList>
    </citation>
    <scope>NUCLEOTIDE SEQUENCE [LARGE SCALE GENOMIC DNA]</scope>
    <source>
        <strain evidence="2 3">ALL</strain>
    </source>
</reference>
<dbReference type="Proteomes" id="UP000298663">
    <property type="component" value="Unassembled WGS sequence"/>
</dbReference>
<gene>
    <name evidence="2" type="ORF">L596_028436</name>
</gene>
<protein>
    <recommendedName>
        <fullName evidence="4">Calponin-homology (CH) domain-containing protein</fullName>
    </recommendedName>
</protein>
<evidence type="ECO:0000313" key="3">
    <source>
        <dbReference type="Proteomes" id="UP000298663"/>
    </source>
</evidence>
<name>A0A4U5LYJ8_STECR</name>
<dbReference type="OrthoDB" id="5791508at2759"/>
<reference evidence="2 3" key="2">
    <citation type="journal article" date="2019" name="G3 (Bethesda)">
        <title>Hybrid Assembly of the Genome of the Entomopathogenic Nematode Steinernema carpocapsae Identifies the X-Chromosome.</title>
        <authorList>
            <person name="Serra L."/>
            <person name="Macchietto M."/>
            <person name="Macias-Munoz A."/>
            <person name="McGill C.J."/>
            <person name="Rodriguez I.M."/>
            <person name="Rodriguez B."/>
            <person name="Murad R."/>
            <person name="Mortazavi A."/>
        </authorList>
    </citation>
    <scope>NUCLEOTIDE SEQUENCE [LARGE SCALE GENOMIC DNA]</scope>
    <source>
        <strain evidence="2 3">ALL</strain>
    </source>
</reference>
<evidence type="ECO:0000256" key="1">
    <source>
        <dbReference type="SAM" id="MobiDB-lite"/>
    </source>
</evidence>
<dbReference type="AlphaFoldDB" id="A0A4U5LYJ8"/>
<sequence>MNANKERALTDWINLFGLQVDLQPVERLNEFVRGQHLPTVLKFMQTKKIPMDPASVSSLTFFTTLLAHLKNLQKCSPHKFHAQLDARGATYGQRLDIAKFLAIVIYEIRMDPELQRFAVDVVVPELTRQSRKELAEIMDHLDDSCKWEDGEWDSILFQGSQQGPGEHSSSSVLFPERPHHSNASLPASKDAAVL</sequence>
<organism evidence="2 3">
    <name type="scientific">Steinernema carpocapsae</name>
    <name type="common">Entomopathogenic nematode</name>
    <dbReference type="NCBI Taxonomy" id="34508"/>
    <lineage>
        <taxon>Eukaryota</taxon>
        <taxon>Metazoa</taxon>
        <taxon>Ecdysozoa</taxon>
        <taxon>Nematoda</taxon>
        <taxon>Chromadorea</taxon>
        <taxon>Rhabditida</taxon>
        <taxon>Tylenchina</taxon>
        <taxon>Panagrolaimomorpha</taxon>
        <taxon>Strongyloidoidea</taxon>
        <taxon>Steinernematidae</taxon>
        <taxon>Steinernema</taxon>
    </lineage>
</organism>
<feature type="region of interest" description="Disordered" evidence="1">
    <location>
        <begin position="158"/>
        <end position="194"/>
    </location>
</feature>
<accession>A0A4U5LYJ8</accession>
<dbReference type="EMBL" id="AZBU02000011">
    <property type="protein sequence ID" value="TKR61313.1"/>
    <property type="molecule type" value="Genomic_DNA"/>
</dbReference>
<evidence type="ECO:0000313" key="2">
    <source>
        <dbReference type="EMBL" id="TKR61313.1"/>
    </source>
</evidence>
<evidence type="ECO:0008006" key="4">
    <source>
        <dbReference type="Google" id="ProtNLM"/>
    </source>
</evidence>
<proteinExistence type="predicted"/>
<feature type="compositionally biased region" description="Polar residues" evidence="1">
    <location>
        <begin position="158"/>
        <end position="172"/>
    </location>
</feature>